<evidence type="ECO:0000313" key="2">
    <source>
        <dbReference type="Proteomes" id="UP001150925"/>
    </source>
</evidence>
<evidence type="ECO:0000313" key="1">
    <source>
        <dbReference type="EMBL" id="KAJ1965308.1"/>
    </source>
</evidence>
<keyword evidence="2" id="KW-1185">Reference proteome</keyword>
<proteinExistence type="predicted"/>
<organism evidence="1 2">
    <name type="scientific">Dispira parvispora</name>
    <dbReference type="NCBI Taxonomy" id="1520584"/>
    <lineage>
        <taxon>Eukaryota</taxon>
        <taxon>Fungi</taxon>
        <taxon>Fungi incertae sedis</taxon>
        <taxon>Zoopagomycota</taxon>
        <taxon>Kickxellomycotina</taxon>
        <taxon>Dimargaritomycetes</taxon>
        <taxon>Dimargaritales</taxon>
        <taxon>Dimargaritaceae</taxon>
        <taxon>Dispira</taxon>
    </lineage>
</organism>
<name>A0A9W8AV83_9FUNG</name>
<dbReference type="AlphaFoldDB" id="A0A9W8AV83"/>
<reference evidence="1" key="1">
    <citation type="submission" date="2022-07" db="EMBL/GenBank/DDBJ databases">
        <title>Phylogenomic reconstructions and comparative analyses of Kickxellomycotina fungi.</title>
        <authorList>
            <person name="Reynolds N.K."/>
            <person name="Stajich J.E."/>
            <person name="Barry K."/>
            <person name="Grigoriev I.V."/>
            <person name="Crous P."/>
            <person name="Smith M.E."/>
        </authorList>
    </citation>
    <scope>NUCLEOTIDE SEQUENCE</scope>
    <source>
        <strain evidence="1">RSA 1196</strain>
    </source>
</reference>
<gene>
    <name evidence="1" type="ORF">IWQ62_002698</name>
</gene>
<sequence>MVDLEKLPQFLASTAESPWWTPCPPIQRPLEEESGHTVVVSHRHSPEPQEQQERSRLRYLESIMISHVNPTPGALSV</sequence>
<dbReference type="Proteomes" id="UP001150925">
    <property type="component" value="Unassembled WGS sequence"/>
</dbReference>
<protein>
    <submittedName>
        <fullName evidence="1">Uncharacterized protein</fullName>
    </submittedName>
</protein>
<accession>A0A9W8AV83</accession>
<dbReference type="EMBL" id="JANBPY010000609">
    <property type="protein sequence ID" value="KAJ1965308.1"/>
    <property type="molecule type" value="Genomic_DNA"/>
</dbReference>
<comment type="caution">
    <text evidence="1">The sequence shown here is derived from an EMBL/GenBank/DDBJ whole genome shotgun (WGS) entry which is preliminary data.</text>
</comment>